<dbReference type="RefSeq" id="WP_379807099.1">
    <property type="nucleotide sequence ID" value="NZ_JBHUOL010000013.1"/>
</dbReference>
<evidence type="ECO:0000313" key="2">
    <source>
        <dbReference type="Proteomes" id="UP001597549"/>
    </source>
</evidence>
<accession>A0ABW5Z7Z9</accession>
<name>A0ABW5Z7Z9_9FLAO</name>
<keyword evidence="2" id="KW-1185">Reference proteome</keyword>
<gene>
    <name evidence="1" type="ORF">ACFSX9_09645</name>
</gene>
<dbReference type="EMBL" id="JBHUOL010000013">
    <property type="protein sequence ID" value="MFD2909000.1"/>
    <property type="molecule type" value="Genomic_DNA"/>
</dbReference>
<evidence type="ECO:0000313" key="1">
    <source>
        <dbReference type="EMBL" id="MFD2909000.1"/>
    </source>
</evidence>
<sequence>MKKIWTLALIFTFGLSYSQSEKENNGIENDSIFIGNCESGTKRAIKDAENKVYNSSSYGLKMKTEDDWKFDEFYEKYMESKYGILIKDGGCVRTPDSKCYTEKMKEIIATEFGSEIFKKSREEAKAKYNKKK</sequence>
<reference evidence="2" key="1">
    <citation type="journal article" date="2019" name="Int. J. Syst. Evol. Microbiol.">
        <title>The Global Catalogue of Microorganisms (GCM) 10K type strain sequencing project: providing services to taxonomists for standard genome sequencing and annotation.</title>
        <authorList>
            <consortium name="The Broad Institute Genomics Platform"/>
            <consortium name="The Broad Institute Genome Sequencing Center for Infectious Disease"/>
            <person name="Wu L."/>
            <person name="Ma J."/>
        </authorList>
    </citation>
    <scope>NUCLEOTIDE SEQUENCE [LARGE SCALE GENOMIC DNA]</scope>
    <source>
        <strain evidence="2">KCTC 52644</strain>
    </source>
</reference>
<evidence type="ECO:0008006" key="3">
    <source>
        <dbReference type="Google" id="ProtNLM"/>
    </source>
</evidence>
<organism evidence="1 2">
    <name type="scientific">Flavobacterium ardleyense</name>
    <dbReference type="NCBI Taxonomy" id="2038737"/>
    <lineage>
        <taxon>Bacteria</taxon>
        <taxon>Pseudomonadati</taxon>
        <taxon>Bacteroidota</taxon>
        <taxon>Flavobacteriia</taxon>
        <taxon>Flavobacteriales</taxon>
        <taxon>Flavobacteriaceae</taxon>
        <taxon>Flavobacterium</taxon>
    </lineage>
</organism>
<proteinExistence type="predicted"/>
<comment type="caution">
    <text evidence="1">The sequence shown here is derived from an EMBL/GenBank/DDBJ whole genome shotgun (WGS) entry which is preliminary data.</text>
</comment>
<protein>
    <recommendedName>
        <fullName evidence="3">Lipoprotein</fullName>
    </recommendedName>
</protein>
<dbReference type="Proteomes" id="UP001597549">
    <property type="component" value="Unassembled WGS sequence"/>
</dbReference>